<dbReference type="eggNOG" id="arCOG00798">
    <property type="taxonomic scope" value="Archaea"/>
</dbReference>
<reference evidence="19" key="1">
    <citation type="submission" date="2011-02" db="EMBL/GenBank/DDBJ databases">
        <title>Complete sequence of Methanobacterium sp. AL-21.</title>
        <authorList>
            <consortium name="US DOE Joint Genome Institute"/>
            <person name="Lucas S."/>
            <person name="Copeland A."/>
            <person name="Lapidus A."/>
            <person name="Cheng J.-F."/>
            <person name="Goodwin L."/>
            <person name="Pitluck S."/>
            <person name="Chertkov O."/>
            <person name="Detter J.C."/>
            <person name="Han C."/>
            <person name="Tapia R."/>
            <person name="Land M."/>
            <person name="Hauser L."/>
            <person name="Kyrpides N."/>
            <person name="Ivanova N."/>
            <person name="Mikhailova N."/>
            <person name="Pagani I."/>
            <person name="Cadillo-Quiroz H."/>
            <person name="Imachi H."/>
            <person name="Zinder S."/>
            <person name="Liu W."/>
            <person name="Woyke T."/>
        </authorList>
    </citation>
    <scope>NUCLEOTIDE SEQUENCE [LARGE SCALE GENOMIC DNA]</scope>
    <source>
        <strain evidence="19">AL-21</strain>
    </source>
</reference>
<dbReference type="Gene3D" id="3.40.50.300">
    <property type="entry name" value="P-loop containing nucleotide triphosphate hydrolases"/>
    <property type="match status" value="2"/>
</dbReference>
<evidence type="ECO:0000256" key="4">
    <source>
        <dbReference type="ARBA" id="ARBA00022763"/>
    </source>
</evidence>
<evidence type="ECO:0000256" key="5">
    <source>
        <dbReference type="ARBA" id="ARBA00022801"/>
    </source>
</evidence>
<keyword evidence="10" id="KW-0234">DNA repair</keyword>
<dbReference type="GO" id="GO:0004527">
    <property type="term" value="F:exonuclease activity"/>
    <property type="evidence" value="ECO:0007669"/>
    <property type="project" value="UniProtKB-KW"/>
</dbReference>
<evidence type="ECO:0000256" key="9">
    <source>
        <dbReference type="ARBA" id="ARBA00023125"/>
    </source>
</evidence>
<keyword evidence="3 15" id="KW-0547">Nucleotide-binding</keyword>
<gene>
    <name evidence="18" type="ordered locus">Metbo_1642</name>
</gene>
<dbReference type="InterPro" id="IPR014017">
    <property type="entry name" value="DNA_helicase_UvrD-like_C"/>
</dbReference>
<evidence type="ECO:0000313" key="19">
    <source>
        <dbReference type="Proteomes" id="UP000007490"/>
    </source>
</evidence>
<dbReference type="AlphaFoldDB" id="F0T9B7"/>
<dbReference type="EC" id="5.6.2.4" evidence="13"/>
<dbReference type="PANTHER" id="PTHR11070:SF2">
    <property type="entry name" value="ATP-DEPENDENT DNA HELICASE SRS2"/>
    <property type="match status" value="1"/>
</dbReference>
<feature type="binding site" evidence="15">
    <location>
        <begin position="30"/>
        <end position="37"/>
    </location>
    <ligand>
        <name>ATP</name>
        <dbReference type="ChEBI" id="CHEBI:30616"/>
    </ligand>
</feature>
<keyword evidence="8 15" id="KW-0067">ATP-binding</keyword>
<dbReference type="GO" id="GO:0043138">
    <property type="term" value="F:3'-5' DNA helicase activity"/>
    <property type="evidence" value="ECO:0007669"/>
    <property type="project" value="UniProtKB-EC"/>
</dbReference>
<keyword evidence="6 15" id="KW-0347">Helicase</keyword>
<evidence type="ECO:0000256" key="10">
    <source>
        <dbReference type="ARBA" id="ARBA00023204"/>
    </source>
</evidence>
<keyword evidence="19" id="KW-1185">Reference proteome</keyword>
<dbReference type="PANTHER" id="PTHR11070">
    <property type="entry name" value="UVRD / RECB / PCRA DNA HELICASE FAMILY MEMBER"/>
    <property type="match status" value="1"/>
</dbReference>
<keyword evidence="9" id="KW-0238">DNA-binding</keyword>
<dbReference type="EMBL" id="CP002551">
    <property type="protein sequence ID" value="ADZ09868.1"/>
    <property type="molecule type" value="Genomic_DNA"/>
</dbReference>
<keyword evidence="2" id="KW-0540">Nuclease</keyword>
<dbReference type="PROSITE" id="PS51217">
    <property type="entry name" value="UVRD_HELICASE_CTER"/>
    <property type="match status" value="1"/>
</dbReference>
<evidence type="ECO:0000256" key="1">
    <source>
        <dbReference type="ARBA" id="ARBA00009922"/>
    </source>
</evidence>
<dbReference type="Gene3D" id="1.10.10.160">
    <property type="match status" value="1"/>
</dbReference>
<name>F0T9B7_METLA</name>
<dbReference type="InterPro" id="IPR011604">
    <property type="entry name" value="PDDEXK-like_dom_sf"/>
</dbReference>
<dbReference type="Pfam" id="PF12705">
    <property type="entry name" value="PDDEXK_1"/>
    <property type="match status" value="1"/>
</dbReference>
<evidence type="ECO:0000256" key="13">
    <source>
        <dbReference type="ARBA" id="ARBA00034808"/>
    </source>
</evidence>
<evidence type="ECO:0000256" key="2">
    <source>
        <dbReference type="ARBA" id="ARBA00022722"/>
    </source>
</evidence>
<dbReference type="GeneID" id="10278099"/>
<dbReference type="OrthoDB" id="203178at2157"/>
<dbReference type="Gene3D" id="3.90.320.10">
    <property type="match status" value="1"/>
</dbReference>
<evidence type="ECO:0000259" key="16">
    <source>
        <dbReference type="PROSITE" id="PS51198"/>
    </source>
</evidence>
<proteinExistence type="inferred from homology"/>
<dbReference type="InterPro" id="IPR014016">
    <property type="entry name" value="UvrD-like_ATP-bd"/>
</dbReference>
<dbReference type="InterPro" id="IPR038726">
    <property type="entry name" value="PDDEXK_AddAB-type"/>
</dbReference>
<sequence length="933" mass="109375">MNSICNREDSCTSAQREAAKHFEGPLLIVAGPGAGKTRVLVERVAYLVKKKKVDPSNILVITFTVKAAEELKARLSHCVGQEIVSMQISTIHSFCHEILRDYSDYHELGATFDVLDSEMQLMFMRANFYKLGINRLVNMGRISEVLDGFNKCGENIIPPNELSEHLKKRYPDNKKYQEFCKSYEKYLEALGEQKKIDFAGLQINVLKLLKNNPDVLKAIRDKYRFILVDEYQDTNPIQDEFFDLISNTHKNICVVGDEDQSIYAFRGADPWNFIRFKEKYDSKYVSLDKNFRSTSNIVKLFDGFMENYRSYPKKIEPSRECGNNIIILKSDDVTDEAKNVVRTIKQLKEDGIIPHYGYVALLFRSVRYHANKIIAELKKNDIPYTVKGHGSFLDRKEIQTMLYMLSYVDPPSYDDRFTSWNNWWNISMFETEFLNLNPKTVEALYNLEKDFDISSLLTKQEFVDIGMEDDQDINKLQQLNQLKQELSEKPRTILQTYYDILEISGYLKWLVTDETPKNQEKIYNLAQLSSILNKYEYMNKNPKIKDFMFYLYLLPSGMQYDEHVVDNPFSVNISTVHQSKGLEFPVVFICSVIKNRFPGRKKKEKNLVPIPQELLLKFKKKDLTLLTEDTILPDEFDMEERRLFYVAMTRAQDVLVVSTADKIKVNKVGYSPYVKEIEKIEEVTNSCKFMEMCKDRDLSKEKPISLSYSSIDTYNRCPFMYKMLYEYGFQTPPSYMQNYGIIIHNCLEKIHIGLKNDENIDGSRIKEIVQTCWITLHTNKKKDENQRMMVERNLLDYVHEVKDHSRKIISAEEPFSIVKKNMEINGRTDLILENNQGEIELLDFKAREQMGIEKTSVEFQLKMYEYALKDKYKFDKLCAYTFKDKQKTFFDSKPEDIDELDKNLEKLCDKINEHEFTPKESNFCTHCGFKFCC</sequence>
<evidence type="ECO:0000256" key="11">
    <source>
        <dbReference type="ARBA" id="ARBA00023235"/>
    </source>
</evidence>
<evidence type="ECO:0000313" key="18">
    <source>
        <dbReference type="EMBL" id="ADZ09868.1"/>
    </source>
</evidence>
<comment type="catalytic activity">
    <reaction evidence="14">
        <text>ATP + H2O = ADP + phosphate + H(+)</text>
        <dbReference type="Rhea" id="RHEA:13065"/>
        <dbReference type="ChEBI" id="CHEBI:15377"/>
        <dbReference type="ChEBI" id="CHEBI:15378"/>
        <dbReference type="ChEBI" id="CHEBI:30616"/>
        <dbReference type="ChEBI" id="CHEBI:43474"/>
        <dbReference type="ChEBI" id="CHEBI:456216"/>
        <dbReference type="EC" id="5.6.2.4"/>
    </reaction>
</comment>
<evidence type="ECO:0000256" key="14">
    <source>
        <dbReference type="ARBA" id="ARBA00048988"/>
    </source>
</evidence>
<dbReference type="GO" id="GO:0000725">
    <property type="term" value="P:recombinational repair"/>
    <property type="evidence" value="ECO:0007669"/>
    <property type="project" value="TreeGrafter"/>
</dbReference>
<reference evidence="18 19" key="2">
    <citation type="journal article" date="2014" name="Int. J. Syst. Evol. Microbiol.">
        <title>Methanobacterium paludis sp. nov. and a novel strain of Methanobacterium lacus isolated from northern peatlands.</title>
        <authorList>
            <person name="Cadillo-Quiroz H."/>
            <person name="Brauer S.L."/>
            <person name="Goodson N."/>
            <person name="Yavitt J.B."/>
            <person name="Zinder S.H."/>
        </authorList>
    </citation>
    <scope>NUCLEOTIDE SEQUENCE [LARGE SCALE GENOMIC DNA]</scope>
    <source>
        <strain evidence="18 19">AL-21</strain>
    </source>
</reference>
<dbReference type="SUPFAM" id="SSF52540">
    <property type="entry name" value="P-loop containing nucleoside triphosphate hydrolases"/>
    <property type="match status" value="1"/>
</dbReference>
<dbReference type="Proteomes" id="UP000007490">
    <property type="component" value="Chromosome"/>
</dbReference>
<dbReference type="GO" id="GO:0003677">
    <property type="term" value="F:DNA binding"/>
    <property type="evidence" value="ECO:0007669"/>
    <property type="project" value="UniProtKB-KW"/>
</dbReference>
<dbReference type="Pfam" id="PF13361">
    <property type="entry name" value="UvrD_C"/>
    <property type="match status" value="1"/>
</dbReference>
<dbReference type="InterPro" id="IPR000212">
    <property type="entry name" value="DNA_helicase_UvrD/REP"/>
</dbReference>
<dbReference type="RefSeq" id="WP_013645219.1">
    <property type="nucleotide sequence ID" value="NC_015216.1"/>
</dbReference>
<keyword evidence="4" id="KW-0227">DNA damage</keyword>
<evidence type="ECO:0000256" key="8">
    <source>
        <dbReference type="ARBA" id="ARBA00022840"/>
    </source>
</evidence>
<evidence type="ECO:0000256" key="12">
    <source>
        <dbReference type="ARBA" id="ARBA00034617"/>
    </source>
</evidence>
<dbReference type="Pfam" id="PF00580">
    <property type="entry name" value="UvrD-helicase"/>
    <property type="match status" value="1"/>
</dbReference>
<keyword evidence="5 15" id="KW-0378">Hydrolase</keyword>
<feature type="domain" description="UvrD-like helicase ATP-binding" evidence="16">
    <location>
        <begin position="9"/>
        <end position="294"/>
    </location>
</feature>
<dbReference type="InterPro" id="IPR027417">
    <property type="entry name" value="P-loop_NTPase"/>
</dbReference>
<dbReference type="KEGG" id="mel:Metbo_1642"/>
<keyword evidence="7" id="KW-0269">Exonuclease</keyword>
<evidence type="ECO:0000256" key="7">
    <source>
        <dbReference type="ARBA" id="ARBA00022839"/>
    </source>
</evidence>
<feature type="domain" description="UvrD-like helicase C-terminal" evidence="17">
    <location>
        <begin position="295"/>
        <end position="581"/>
    </location>
</feature>
<protein>
    <recommendedName>
        <fullName evidence="13">DNA 3'-5' helicase</fullName>
        <ecNumber evidence="13">5.6.2.4</ecNumber>
    </recommendedName>
</protein>
<evidence type="ECO:0000256" key="6">
    <source>
        <dbReference type="ARBA" id="ARBA00022806"/>
    </source>
</evidence>
<dbReference type="CDD" id="cd17932">
    <property type="entry name" value="DEXQc_UvrD"/>
    <property type="match status" value="1"/>
</dbReference>
<accession>F0T9B7</accession>
<evidence type="ECO:0000256" key="3">
    <source>
        <dbReference type="ARBA" id="ARBA00022741"/>
    </source>
</evidence>
<comment type="catalytic activity">
    <reaction evidence="12">
        <text>Couples ATP hydrolysis with the unwinding of duplex DNA by translocating in the 3'-5' direction.</text>
        <dbReference type="EC" id="5.6.2.4"/>
    </reaction>
</comment>
<dbReference type="STRING" id="877455.Metbo_1642"/>
<dbReference type="PROSITE" id="PS51198">
    <property type="entry name" value="UVRD_HELICASE_ATP_BIND"/>
    <property type="match status" value="1"/>
</dbReference>
<keyword evidence="11" id="KW-0413">Isomerase</keyword>
<dbReference type="HOGENOM" id="CLU_004585_6_0_2"/>
<dbReference type="InterPro" id="IPR013986">
    <property type="entry name" value="DExx_box_DNA_helicase_dom_sf"/>
</dbReference>
<dbReference type="Gene3D" id="1.10.486.10">
    <property type="entry name" value="PCRA, domain 4"/>
    <property type="match status" value="1"/>
</dbReference>
<evidence type="ECO:0000256" key="15">
    <source>
        <dbReference type="PROSITE-ProRule" id="PRU00560"/>
    </source>
</evidence>
<dbReference type="GO" id="GO:0005524">
    <property type="term" value="F:ATP binding"/>
    <property type="evidence" value="ECO:0007669"/>
    <property type="project" value="UniProtKB-UniRule"/>
</dbReference>
<organism evidence="18 19">
    <name type="scientific">Methanobacterium lacus (strain AL-21)</name>
    <dbReference type="NCBI Taxonomy" id="877455"/>
    <lineage>
        <taxon>Archaea</taxon>
        <taxon>Methanobacteriati</taxon>
        <taxon>Methanobacteriota</taxon>
        <taxon>Methanomada group</taxon>
        <taxon>Methanobacteria</taxon>
        <taxon>Methanobacteriales</taxon>
        <taxon>Methanobacteriaceae</taxon>
        <taxon>Methanobacterium</taxon>
    </lineage>
</organism>
<comment type="similarity">
    <text evidence="1">Belongs to the helicase family. UvrD subfamily.</text>
</comment>
<evidence type="ECO:0000259" key="17">
    <source>
        <dbReference type="PROSITE" id="PS51217"/>
    </source>
</evidence>